<dbReference type="Proteomes" id="UP001152798">
    <property type="component" value="Chromosome 4"/>
</dbReference>
<organism evidence="2 3">
    <name type="scientific">Nezara viridula</name>
    <name type="common">Southern green stink bug</name>
    <name type="synonym">Cimex viridulus</name>
    <dbReference type="NCBI Taxonomy" id="85310"/>
    <lineage>
        <taxon>Eukaryota</taxon>
        <taxon>Metazoa</taxon>
        <taxon>Ecdysozoa</taxon>
        <taxon>Arthropoda</taxon>
        <taxon>Hexapoda</taxon>
        <taxon>Insecta</taxon>
        <taxon>Pterygota</taxon>
        <taxon>Neoptera</taxon>
        <taxon>Paraneoptera</taxon>
        <taxon>Hemiptera</taxon>
        <taxon>Heteroptera</taxon>
        <taxon>Panheteroptera</taxon>
        <taxon>Pentatomomorpha</taxon>
        <taxon>Pentatomoidea</taxon>
        <taxon>Pentatomidae</taxon>
        <taxon>Pentatominae</taxon>
        <taxon>Nezara</taxon>
    </lineage>
</organism>
<dbReference type="EMBL" id="OV725080">
    <property type="protein sequence ID" value="CAH1399533.1"/>
    <property type="molecule type" value="Genomic_DNA"/>
</dbReference>
<evidence type="ECO:0000313" key="3">
    <source>
        <dbReference type="Proteomes" id="UP001152798"/>
    </source>
</evidence>
<feature type="region of interest" description="Disordered" evidence="1">
    <location>
        <begin position="127"/>
        <end position="174"/>
    </location>
</feature>
<evidence type="ECO:0000256" key="1">
    <source>
        <dbReference type="SAM" id="MobiDB-lite"/>
    </source>
</evidence>
<evidence type="ECO:0000313" key="2">
    <source>
        <dbReference type="EMBL" id="CAH1399533.1"/>
    </source>
</evidence>
<sequence length="174" mass="18662">MFAIRRTHDIGDGIPGLHPFPGPLSYFLPFSPFHPDLTPIPRTPSYANRRAVPKACGSCPAGGYLRLPEGRGVSAPSGGLSAKSCRGPRAEGGHPGGSRHFLHENVSTKPPRTLLLDDIGIVMDRYPLKTSRKPTEHPRGGRRKGAGRSVRDREAAVDLAGVPTGDSTPLRYGR</sequence>
<gene>
    <name evidence="2" type="ORF">NEZAVI_LOCUS8965</name>
</gene>
<keyword evidence="3" id="KW-1185">Reference proteome</keyword>
<name>A0A9P0MJZ0_NEZVI</name>
<accession>A0A9P0MJZ0</accession>
<feature type="region of interest" description="Disordered" evidence="1">
    <location>
        <begin position="73"/>
        <end position="105"/>
    </location>
</feature>
<reference evidence="2" key="1">
    <citation type="submission" date="2022-01" db="EMBL/GenBank/DDBJ databases">
        <authorList>
            <person name="King R."/>
        </authorList>
    </citation>
    <scope>NUCLEOTIDE SEQUENCE</scope>
</reference>
<proteinExistence type="predicted"/>
<protein>
    <submittedName>
        <fullName evidence="2">Uncharacterized protein</fullName>
    </submittedName>
</protein>
<dbReference type="AlphaFoldDB" id="A0A9P0MJZ0"/>